<evidence type="ECO:0000313" key="1">
    <source>
        <dbReference type="EMBL" id="OQS06955.1"/>
    </source>
</evidence>
<dbReference type="Proteomes" id="UP000243217">
    <property type="component" value="Unassembled WGS sequence"/>
</dbReference>
<evidence type="ECO:0000313" key="2">
    <source>
        <dbReference type="Proteomes" id="UP000243217"/>
    </source>
</evidence>
<reference evidence="1 2" key="1">
    <citation type="journal article" date="2014" name="Genome Biol. Evol.">
        <title>The secreted proteins of Achlya hypogyna and Thraustotheca clavata identify the ancestral oomycete secretome and reveal gene acquisitions by horizontal gene transfer.</title>
        <authorList>
            <person name="Misner I."/>
            <person name="Blouin N."/>
            <person name="Leonard G."/>
            <person name="Richards T.A."/>
            <person name="Lane C.E."/>
        </authorList>
    </citation>
    <scope>NUCLEOTIDE SEQUENCE [LARGE SCALE GENOMIC DNA]</scope>
    <source>
        <strain evidence="1 2">ATCC 34112</strain>
    </source>
</reference>
<organism evidence="1 2">
    <name type="scientific">Thraustotheca clavata</name>
    <dbReference type="NCBI Taxonomy" id="74557"/>
    <lineage>
        <taxon>Eukaryota</taxon>
        <taxon>Sar</taxon>
        <taxon>Stramenopiles</taxon>
        <taxon>Oomycota</taxon>
        <taxon>Saprolegniomycetes</taxon>
        <taxon>Saprolegniales</taxon>
        <taxon>Achlyaceae</taxon>
        <taxon>Thraustotheca</taxon>
    </lineage>
</organism>
<comment type="caution">
    <text evidence="1">The sequence shown here is derived from an EMBL/GenBank/DDBJ whole genome shotgun (WGS) entry which is preliminary data.</text>
</comment>
<sequence>MVVPDGLTLGYFHRFIDIHGGRGAFQGLTTAQVCFKFAVPYTIDSQLFLVDHVRLHTNDGDYVKPATCLDSFFLGRDEPVLWFCQTTFKQSLEAVGNVVMILHPWNNPATLTRSWCIFEVYVSILVGANFQEAMASNEVAEFLDDVLADISSFYMMLSNVNCKEAKSTILSDKESIDQGQKIQRHYLHKDFKQCRGYRIEPQSEWEPTLVNVVADLEEILGPMHIDTLNCMLQLGHFFSKQASNKSVDILRVVYTRLTEVCGPLAPSTLHAKVAYIDNQFGTLCNDDFFNLMNDCIAEATSVLGPNHPTTL</sequence>
<protein>
    <submittedName>
        <fullName evidence="1">Uncharacterized protein</fullName>
    </submittedName>
</protein>
<dbReference type="AlphaFoldDB" id="A0A1W0A9N8"/>
<dbReference type="EMBL" id="JNBS01000289">
    <property type="protein sequence ID" value="OQS06955.1"/>
    <property type="molecule type" value="Genomic_DNA"/>
</dbReference>
<name>A0A1W0A9N8_9STRA</name>
<proteinExistence type="predicted"/>
<gene>
    <name evidence="1" type="ORF">THRCLA_20250</name>
</gene>
<accession>A0A1W0A9N8</accession>
<keyword evidence="2" id="KW-1185">Reference proteome</keyword>